<evidence type="ECO:0000256" key="6">
    <source>
        <dbReference type="ARBA" id="ARBA00022777"/>
    </source>
</evidence>
<keyword evidence="7" id="KW-0067">ATP-binding</keyword>
<dbReference type="EC" id="2.7.13.3" evidence="2"/>
<feature type="transmembrane region" description="Helical" evidence="10">
    <location>
        <begin position="55"/>
        <end position="84"/>
    </location>
</feature>
<keyword evidence="4" id="KW-0808">Transferase</keyword>
<dbReference type="SMART" id="SM00387">
    <property type="entry name" value="HATPase_c"/>
    <property type="match status" value="1"/>
</dbReference>
<organism evidence="12 13">
    <name type="scientific">Kitasatospora cathayae</name>
    <dbReference type="NCBI Taxonomy" id="3004092"/>
    <lineage>
        <taxon>Bacteria</taxon>
        <taxon>Bacillati</taxon>
        <taxon>Actinomycetota</taxon>
        <taxon>Actinomycetes</taxon>
        <taxon>Kitasatosporales</taxon>
        <taxon>Streptomycetaceae</taxon>
        <taxon>Kitasatospora</taxon>
    </lineage>
</organism>
<dbReference type="SUPFAM" id="SSF55874">
    <property type="entry name" value="ATPase domain of HSP90 chaperone/DNA topoisomerase II/histidine kinase"/>
    <property type="match status" value="1"/>
</dbReference>
<feature type="region of interest" description="Disordered" evidence="9">
    <location>
        <begin position="1"/>
        <end position="30"/>
    </location>
</feature>
<dbReference type="InterPro" id="IPR050482">
    <property type="entry name" value="Sensor_HK_TwoCompSys"/>
</dbReference>
<evidence type="ECO:0000313" key="12">
    <source>
        <dbReference type="EMBL" id="WBP87693.1"/>
    </source>
</evidence>
<reference evidence="13" key="1">
    <citation type="submission" date="2022-12" db="EMBL/GenBank/DDBJ databases">
        <authorList>
            <person name="Mo P."/>
        </authorList>
    </citation>
    <scope>NUCLEOTIDE SEQUENCE [LARGE SCALE GENOMIC DNA]</scope>
    <source>
        <strain evidence="13">HUAS 3-15</strain>
    </source>
</reference>
<evidence type="ECO:0000256" key="4">
    <source>
        <dbReference type="ARBA" id="ARBA00022679"/>
    </source>
</evidence>
<name>A0ABY7Q4R5_9ACTN</name>
<dbReference type="Proteomes" id="UP001212821">
    <property type="component" value="Chromosome"/>
</dbReference>
<dbReference type="Gene3D" id="3.30.565.10">
    <property type="entry name" value="Histidine kinase-like ATPase, C-terminal domain"/>
    <property type="match status" value="1"/>
</dbReference>
<dbReference type="PANTHER" id="PTHR24421">
    <property type="entry name" value="NITRATE/NITRITE SENSOR PROTEIN NARX-RELATED"/>
    <property type="match status" value="1"/>
</dbReference>
<dbReference type="PANTHER" id="PTHR24421:SF10">
    <property type="entry name" value="NITRATE_NITRITE SENSOR PROTEIN NARQ"/>
    <property type="match status" value="1"/>
</dbReference>
<dbReference type="Pfam" id="PF13796">
    <property type="entry name" value="Sensor"/>
    <property type="match status" value="1"/>
</dbReference>
<accession>A0ABY7Q4R5</accession>
<comment type="catalytic activity">
    <reaction evidence="1">
        <text>ATP + protein L-histidine = ADP + protein N-phospho-L-histidine.</text>
        <dbReference type="EC" id="2.7.13.3"/>
    </reaction>
</comment>
<gene>
    <name evidence="12" type="ORF">O1G21_18825</name>
</gene>
<keyword evidence="10" id="KW-1133">Transmembrane helix</keyword>
<dbReference type="EMBL" id="CP115450">
    <property type="protein sequence ID" value="WBP87693.1"/>
    <property type="molecule type" value="Genomic_DNA"/>
</dbReference>
<dbReference type="InterPro" id="IPR003594">
    <property type="entry name" value="HATPase_dom"/>
</dbReference>
<evidence type="ECO:0000256" key="10">
    <source>
        <dbReference type="SAM" id="Phobius"/>
    </source>
</evidence>
<dbReference type="Gene3D" id="1.20.5.1930">
    <property type="match status" value="1"/>
</dbReference>
<feature type="transmembrane region" description="Helical" evidence="10">
    <location>
        <begin position="137"/>
        <end position="163"/>
    </location>
</feature>
<evidence type="ECO:0000256" key="2">
    <source>
        <dbReference type="ARBA" id="ARBA00012438"/>
    </source>
</evidence>
<feature type="compositionally biased region" description="Low complexity" evidence="9">
    <location>
        <begin position="1"/>
        <end position="23"/>
    </location>
</feature>
<keyword evidence="5" id="KW-0547">Nucleotide-binding</keyword>
<dbReference type="Pfam" id="PF07730">
    <property type="entry name" value="HisKA_3"/>
    <property type="match status" value="1"/>
</dbReference>
<keyword evidence="6 12" id="KW-0418">Kinase</keyword>
<dbReference type="InterPro" id="IPR011712">
    <property type="entry name" value="Sig_transdc_His_kin_sub3_dim/P"/>
</dbReference>
<feature type="domain" description="Histidine kinase/HSP90-like ATPase" evidence="11">
    <location>
        <begin position="359"/>
        <end position="449"/>
    </location>
</feature>
<dbReference type="InterPro" id="IPR036890">
    <property type="entry name" value="HATPase_C_sf"/>
</dbReference>
<proteinExistence type="predicted"/>
<sequence length="457" mass="48216">MTSSITTGVVNNVQNTDTTTGRTGRTGRDPLRALGNAVRSTLRGPVLAALAVPQLLLLTAATVAACLLGLGVGALLVPPTVLAIRGLAGLRRRLAARWSGVEIRDPYQPLPDAEPGFRGAWKRCQAILSDQASWRDLLWLLVDPVVGFTVAIIPLSVVAYGVLGLLLPQLWQPIADHGGNTWYLWIHVTDSGAAGTAALFGVPVMLAGLAIAPGALRAHTALAKSLLGPTARAEALAAERKVAHLTETRRDALTTQAAELRRIERDLHDGAQARLVAMGMNLGVAERLVERDPEAAKQLLAETRQASASALNELRDLVRGIHPPVLADRGLADAVRALCMDSPLNVTVSADLPGRPEAPVESALYFAVSEALTNAAKHSGASHVDVQLWYENGTLKAQVTDDGTGGADPSRGTGLRGLERRLATFDGVLAVRSPLGGPTTLTMELPCELYSRRTSSS</sequence>
<evidence type="ECO:0000256" key="8">
    <source>
        <dbReference type="ARBA" id="ARBA00023012"/>
    </source>
</evidence>
<evidence type="ECO:0000256" key="5">
    <source>
        <dbReference type="ARBA" id="ARBA00022741"/>
    </source>
</evidence>
<evidence type="ECO:0000256" key="3">
    <source>
        <dbReference type="ARBA" id="ARBA00022553"/>
    </source>
</evidence>
<evidence type="ECO:0000313" key="13">
    <source>
        <dbReference type="Proteomes" id="UP001212821"/>
    </source>
</evidence>
<feature type="transmembrane region" description="Helical" evidence="10">
    <location>
        <begin position="193"/>
        <end position="216"/>
    </location>
</feature>
<evidence type="ECO:0000256" key="1">
    <source>
        <dbReference type="ARBA" id="ARBA00000085"/>
    </source>
</evidence>
<keyword evidence="13" id="KW-1185">Reference proteome</keyword>
<evidence type="ECO:0000259" key="11">
    <source>
        <dbReference type="SMART" id="SM00387"/>
    </source>
</evidence>
<evidence type="ECO:0000256" key="9">
    <source>
        <dbReference type="SAM" id="MobiDB-lite"/>
    </source>
</evidence>
<keyword evidence="8" id="KW-0902">Two-component regulatory system</keyword>
<evidence type="ECO:0000256" key="7">
    <source>
        <dbReference type="ARBA" id="ARBA00022840"/>
    </source>
</evidence>
<keyword evidence="10" id="KW-0812">Transmembrane</keyword>
<dbReference type="InterPro" id="IPR025828">
    <property type="entry name" value="Put_sensor_dom"/>
</dbReference>
<dbReference type="Pfam" id="PF02518">
    <property type="entry name" value="HATPase_c"/>
    <property type="match status" value="1"/>
</dbReference>
<dbReference type="GO" id="GO:0016301">
    <property type="term" value="F:kinase activity"/>
    <property type="evidence" value="ECO:0007669"/>
    <property type="project" value="UniProtKB-KW"/>
</dbReference>
<dbReference type="RefSeq" id="WP_270145352.1">
    <property type="nucleotide sequence ID" value="NZ_CP115450.1"/>
</dbReference>
<dbReference type="CDD" id="cd16917">
    <property type="entry name" value="HATPase_UhpB-NarQ-NarX-like"/>
    <property type="match status" value="1"/>
</dbReference>
<protein>
    <recommendedName>
        <fullName evidence="2">histidine kinase</fullName>
        <ecNumber evidence="2">2.7.13.3</ecNumber>
    </recommendedName>
</protein>
<keyword evidence="3" id="KW-0597">Phosphoprotein</keyword>
<keyword evidence="10" id="KW-0472">Membrane</keyword>